<dbReference type="SUPFAM" id="SSF55666">
    <property type="entry name" value="Ribonuclease PH domain 2-like"/>
    <property type="match status" value="1"/>
</dbReference>
<protein>
    <recommendedName>
        <fullName evidence="6">Exoribonuclease phosphorolytic domain-containing protein</fullName>
    </recommendedName>
</protein>
<dbReference type="Gene3D" id="3.30.230.70">
    <property type="entry name" value="GHMP Kinase, N-terminal domain"/>
    <property type="match status" value="1"/>
</dbReference>
<evidence type="ECO:0000256" key="5">
    <source>
        <dbReference type="ARBA" id="ARBA00023242"/>
    </source>
</evidence>
<dbReference type="InterPro" id="IPR036345">
    <property type="entry name" value="ExoRNase_PH_dom2_sf"/>
</dbReference>
<dbReference type="GO" id="GO:0071051">
    <property type="term" value="P:poly(A)-dependent snoRNA 3'-end processing"/>
    <property type="evidence" value="ECO:0007669"/>
    <property type="project" value="TreeGrafter"/>
</dbReference>
<dbReference type="GO" id="GO:0034475">
    <property type="term" value="P:U4 snRNA 3'-end processing"/>
    <property type="evidence" value="ECO:0007669"/>
    <property type="project" value="TreeGrafter"/>
</dbReference>
<feature type="domain" description="Exoribonuclease phosphorolytic" evidence="6">
    <location>
        <begin position="18"/>
        <end position="137"/>
    </location>
</feature>
<sequence length="241" mass="26318">MSADHYAERLDGRGGSTLRQFHLERACLNRADGSASWRQEGTEVLAAVYGPAEAPSRRENPECMVVEVLFRPRAGMVSRTDREYEHVVRRTLETALLRTVHPRTVVQVVLQVVSDDGSLLSAALNAACFALVDAGLPMSRLFSSVTCAVLPGPLVLVDPTREEEKEATAVVCLALDNCPRGAVSIEGDKDAKVITSYTAGTFSQEAYLGVVLFSREGQRVIDEFARDTLQKYYSREIPAGA</sequence>
<evidence type="ECO:0000256" key="1">
    <source>
        <dbReference type="ARBA" id="ARBA00004123"/>
    </source>
</evidence>
<dbReference type="InterPro" id="IPR020568">
    <property type="entry name" value="Ribosomal_Su5_D2-typ_SF"/>
</dbReference>
<dbReference type="GO" id="GO:0003723">
    <property type="term" value="F:RNA binding"/>
    <property type="evidence" value="ECO:0007669"/>
    <property type="project" value="TreeGrafter"/>
</dbReference>
<reference evidence="7" key="1">
    <citation type="submission" date="2021-01" db="EMBL/GenBank/DDBJ databases">
        <authorList>
            <person name="Corre E."/>
            <person name="Pelletier E."/>
            <person name="Niang G."/>
            <person name="Scheremetjew M."/>
            <person name="Finn R."/>
            <person name="Kale V."/>
            <person name="Holt S."/>
            <person name="Cochrane G."/>
            <person name="Meng A."/>
            <person name="Brown T."/>
            <person name="Cohen L."/>
        </authorList>
    </citation>
    <scope>NUCLEOTIDE SEQUENCE</scope>
    <source>
        <strain evidence="7">PLY429</strain>
    </source>
</reference>
<keyword evidence="4" id="KW-0271">Exosome</keyword>
<dbReference type="GO" id="GO:0005730">
    <property type="term" value="C:nucleolus"/>
    <property type="evidence" value="ECO:0007669"/>
    <property type="project" value="TreeGrafter"/>
</dbReference>
<evidence type="ECO:0000259" key="6">
    <source>
        <dbReference type="Pfam" id="PF01138"/>
    </source>
</evidence>
<dbReference type="GO" id="GO:0016075">
    <property type="term" value="P:rRNA catabolic process"/>
    <property type="evidence" value="ECO:0007669"/>
    <property type="project" value="TreeGrafter"/>
</dbReference>
<keyword evidence="5" id="KW-0539">Nucleus</keyword>
<evidence type="ECO:0000256" key="4">
    <source>
        <dbReference type="ARBA" id="ARBA00022835"/>
    </source>
</evidence>
<name>A0A7S1X548_9CHLO</name>
<evidence type="ECO:0000256" key="2">
    <source>
        <dbReference type="ARBA" id="ARBA00006678"/>
    </source>
</evidence>
<comment type="subcellular location">
    <subcellularLocation>
        <location evidence="1">Nucleus</location>
    </subcellularLocation>
</comment>
<dbReference type="GO" id="GO:0006364">
    <property type="term" value="P:rRNA processing"/>
    <property type="evidence" value="ECO:0007669"/>
    <property type="project" value="UniProtKB-KW"/>
</dbReference>
<keyword evidence="3" id="KW-0698">rRNA processing</keyword>
<dbReference type="GO" id="GO:0000177">
    <property type="term" value="C:cytoplasmic exosome (RNase complex)"/>
    <property type="evidence" value="ECO:0007669"/>
    <property type="project" value="TreeGrafter"/>
</dbReference>
<dbReference type="SUPFAM" id="SSF54211">
    <property type="entry name" value="Ribosomal protein S5 domain 2-like"/>
    <property type="match status" value="1"/>
</dbReference>
<dbReference type="InterPro" id="IPR050080">
    <property type="entry name" value="RNase_PH"/>
</dbReference>
<dbReference type="GO" id="GO:0071028">
    <property type="term" value="P:nuclear mRNA surveillance"/>
    <property type="evidence" value="ECO:0007669"/>
    <property type="project" value="TreeGrafter"/>
</dbReference>
<dbReference type="InterPro" id="IPR027408">
    <property type="entry name" value="PNPase/RNase_PH_dom_sf"/>
</dbReference>
<dbReference type="InterPro" id="IPR001247">
    <property type="entry name" value="ExoRNase_PH_dom1"/>
</dbReference>
<dbReference type="AlphaFoldDB" id="A0A7S1X548"/>
<dbReference type="PANTHER" id="PTHR11953">
    <property type="entry name" value="EXOSOME COMPLEX COMPONENT"/>
    <property type="match status" value="1"/>
</dbReference>
<dbReference type="PANTHER" id="PTHR11953:SF1">
    <property type="entry name" value="EXOSOME COMPLEX COMPONENT RRP46"/>
    <property type="match status" value="1"/>
</dbReference>
<organism evidence="7">
    <name type="scientific">Tetraselmis chuii</name>
    <dbReference type="NCBI Taxonomy" id="63592"/>
    <lineage>
        <taxon>Eukaryota</taxon>
        <taxon>Viridiplantae</taxon>
        <taxon>Chlorophyta</taxon>
        <taxon>core chlorophytes</taxon>
        <taxon>Chlorodendrophyceae</taxon>
        <taxon>Chlorodendrales</taxon>
        <taxon>Chlorodendraceae</taxon>
        <taxon>Tetraselmis</taxon>
    </lineage>
</organism>
<evidence type="ECO:0000313" key="7">
    <source>
        <dbReference type="EMBL" id="CAD9210408.1"/>
    </source>
</evidence>
<dbReference type="CDD" id="cd11372">
    <property type="entry name" value="RNase_PH_RRP46"/>
    <property type="match status" value="1"/>
</dbReference>
<proteinExistence type="inferred from homology"/>
<dbReference type="GO" id="GO:0000176">
    <property type="term" value="C:nuclear exosome (RNase complex)"/>
    <property type="evidence" value="ECO:0007669"/>
    <property type="project" value="TreeGrafter"/>
</dbReference>
<gene>
    <name evidence="7" type="ORF">TCHU04912_LOCUS12647</name>
</gene>
<accession>A0A7S1X548</accession>
<dbReference type="EMBL" id="HBGG01024302">
    <property type="protein sequence ID" value="CAD9210408.1"/>
    <property type="molecule type" value="Transcribed_RNA"/>
</dbReference>
<evidence type="ECO:0000256" key="3">
    <source>
        <dbReference type="ARBA" id="ARBA00022552"/>
    </source>
</evidence>
<comment type="similarity">
    <text evidence="2">Belongs to the RNase PH family.</text>
</comment>
<dbReference type="Pfam" id="PF01138">
    <property type="entry name" value="RNase_PH"/>
    <property type="match status" value="1"/>
</dbReference>